<feature type="compositionally biased region" description="Basic and acidic residues" evidence="1">
    <location>
        <begin position="217"/>
        <end position="237"/>
    </location>
</feature>
<feature type="region of interest" description="Disordered" evidence="1">
    <location>
        <begin position="1"/>
        <end position="48"/>
    </location>
</feature>
<evidence type="ECO:0000256" key="1">
    <source>
        <dbReference type="SAM" id="MobiDB-lite"/>
    </source>
</evidence>
<feature type="region of interest" description="Disordered" evidence="1">
    <location>
        <begin position="70"/>
        <end position="120"/>
    </location>
</feature>
<feature type="region of interest" description="Disordered" evidence="1">
    <location>
        <begin position="198"/>
        <end position="368"/>
    </location>
</feature>
<reference evidence="3" key="1">
    <citation type="journal article" date="2018" name="Insect Mol. Biol.">
        <title>Evidence for involvement of a transformer paralog in sex determination of the wasp Leptopilina clavipes.</title>
        <authorList>
            <person name="Geuverink E."/>
            <person name="Kraaijeveld K."/>
            <person name="van Leussen M."/>
            <person name="Chen F."/>
            <person name="Pijpe J."/>
            <person name="Linskens M.H."/>
            <person name="Beukeboom L.W."/>
            <person name="van de Zande L."/>
        </authorList>
    </citation>
    <scope>NUCLEOTIDE SEQUENCE</scope>
</reference>
<proteinExistence type="evidence at transcript level"/>
<protein>
    <submittedName>
        <fullName evidence="3">Transformer B</fullName>
    </submittedName>
</protein>
<evidence type="ECO:0000259" key="2">
    <source>
        <dbReference type="Pfam" id="PF12278"/>
    </source>
</evidence>
<sequence>MRRRSPGPSFRDRRSGTSRNKDRRTSDRRVEGERDKRKEAWLIQQQRDRDHEILKQKMLLEYELKKATILKEQKEKSSRRSRSTSRSKDRTKSISKSAIMSEKFETPGGSEPLFRGPSTSLRPTEAELRQIKVDIHRKISGPIIINNDLQREIVNPEDVRVKRREDEGIKPIFHWIEPDKSRFSEKAELREVRTVNFEKSRNENRSPKRRSRSLSPLEERNRRRRDTSLSRRDRRENSVQIQWRSQRRSKSRDKERSVHNSCIRTQRRSKSNDSDDDCYGRYKRNGRSDGSRDRSRPSSSSHHHDRSSHSSRRPSSRERSRSVDRRREDLGRLTRTESVRDYRGRSRERQESYRQIERENSEGRPREMPSYPHYVEHIPVPVYYGNCSRPVMMGPMMPMWGPPPIRNRPPFGAGFPPRFMNPRFPPNHK</sequence>
<dbReference type="AlphaFoldDB" id="A0A345VNP7"/>
<evidence type="ECO:0000313" key="3">
    <source>
        <dbReference type="EMBL" id="AXJ14349.1"/>
    </source>
</evidence>
<accession>A0A345VNP7</accession>
<feature type="compositionally biased region" description="Basic and acidic residues" evidence="1">
    <location>
        <begin position="286"/>
        <end position="296"/>
    </location>
</feature>
<feature type="domain" description="Complementary sex determination N-terminal" evidence="2">
    <location>
        <begin position="35"/>
        <end position="164"/>
    </location>
</feature>
<feature type="compositionally biased region" description="Basic residues" evidence="1">
    <location>
        <begin position="301"/>
        <end position="314"/>
    </location>
</feature>
<dbReference type="InterPro" id="IPR022063">
    <property type="entry name" value="Sex_determin_N"/>
</dbReference>
<feature type="compositionally biased region" description="Basic and acidic residues" evidence="1">
    <location>
        <begin position="315"/>
        <end position="367"/>
    </location>
</feature>
<name>A0A345VNP7_9HYME</name>
<dbReference type="EMBL" id="MG964000">
    <property type="protein sequence ID" value="AXJ14349.1"/>
    <property type="molecule type" value="mRNA"/>
</dbReference>
<organism evidence="3">
    <name type="scientific">Leptopilina clavipes</name>
    <dbReference type="NCBI Taxonomy" id="63434"/>
    <lineage>
        <taxon>Eukaryota</taxon>
        <taxon>Metazoa</taxon>
        <taxon>Ecdysozoa</taxon>
        <taxon>Arthropoda</taxon>
        <taxon>Hexapoda</taxon>
        <taxon>Insecta</taxon>
        <taxon>Pterygota</taxon>
        <taxon>Neoptera</taxon>
        <taxon>Endopterygota</taxon>
        <taxon>Hymenoptera</taxon>
        <taxon>Apocrita</taxon>
        <taxon>Proctotrupomorpha</taxon>
        <taxon>Cynipoidea</taxon>
        <taxon>Figitidae</taxon>
        <taxon>Eucoilinae</taxon>
        <taxon>Leptopilina</taxon>
    </lineage>
</organism>
<dbReference type="Pfam" id="PF12278">
    <property type="entry name" value="SDP_N"/>
    <property type="match status" value="1"/>
</dbReference>
<feature type="compositionally biased region" description="Basic and acidic residues" evidence="1">
    <location>
        <begin position="10"/>
        <end position="48"/>
    </location>
</feature>